<keyword evidence="9" id="KW-1185">Reference proteome</keyword>
<reference evidence="8 9" key="1">
    <citation type="submission" date="2011-10" db="EMBL/GenBank/DDBJ databases">
        <title>The Genome Sequence of Lachnospiraceae bacterium ACC2.</title>
        <authorList>
            <consortium name="The Broad Institute Genome Sequencing Platform"/>
            <person name="Earl A."/>
            <person name="Ward D."/>
            <person name="Feldgarden M."/>
            <person name="Gevers D."/>
            <person name="Sizova M."/>
            <person name="Hazen A."/>
            <person name="Epstein S."/>
            <person name="Young S.K."/>
            <person name="Zeng Q."/>
            <person name="Gargeya S."/>
            <person name="Fitzgerald M."/>
            <person name="Haas B."/>
            <person name="Abouelleil A."/>
            <person name="Alvarado L."/>
            <person name="Arachchi H.M."/>
            <person name="Berlin A."/>
            <person name="Brown A."/>
            <person name="Chapman S.B."/>
            <person name="Chen Z."/>
            <person name="Dunbar C."/>
            <person name="Freedman E."/>
            <person name="Gearin G."/>
            <person name="Goldberg J."/>
            <person name="Griggs A."/>
            <person name="Gujja S."/>
            <person name="Heiman D."/>
            <person name="Howarth C."/>
            <person name="Larson L."/>
            <person name="Lui A."/>
            <person name="MacDonald P.J.P."/>
            <person name="Montmayeur A."/>
            <person name="Murphy C."/>
            <person name="Neiman D."/>
            <person name="Pearson M."/>
            <person name="Priest M."/>
            <person name="Roberts A."/>
            <person name="Saif S."/>
            <person name="Shea T."/>
            <person name="Shenoy N."/>
            <person name="Sisk P."/>
            <person name="Stolte C."/>
            <person name="Sykes S."/>
            <person name="Wortman J."/>
            <person name="Nusbaum C."/>
            <person name="Birren B."/>
        </authorList>
    </citation>
    <scope>NUCLEOTIDE SEQUENCE [LARGE SCALE GENOMIC DNA]</scope>
    <source>
        <strain evidence="8 9">ACC2</strain>
    </source>
</reference>
<name>A0AA36Y4Y1_9FIRM</name>
<feature type="compositionally biased region" description="Polar residues" evidence="5">
    <location>
        <begin position="135"/>
        <end position="158"/>
    </location>
</feature>
<gene>
    <name evidence="8" type="ORF">HMPREF9623_01426</name>
</gene>
<evidence type="ECO:0000256" key="4">
    <source>
        <dbReference type="ARBA" id="ARBA00022807"/>
    </source>
</evidence>
<evidence type="ECO:0000256" key="5">
    <source>
        <dbReference type="SAM" id="MobiDB-lite"/>
    </source>
</evidence>
<evidence type="ECO:0000259" key="7">
    <source>
        <dbReference type="PROSITE" id="PS51935"/>
    </source>
</evidence>
<dbReference type="InterPro" id="IPR038765">
    <property type="entry name" value="Papain-like_cys_pep_sf"/>
</dbReference>
<evidence type="ECO:0000313" key="8">
    <source>
        <dbReference type="EMBL" id="EHO16727.1"/>
    </source>
</evidence>
<evidence type="ECO:0000313" key="9">
    <source>
        <dbReference type="Proteomes" id="UP000018466"/>
    </source>
</evidence>
<feature type="chain" id="PRO_5041263966" description="NlpC/P60 domain-containing protein" evidence="6">
    <location>
        <begin position="26"/>
        <end position="287"/>
    </location>
</feature>
<feature type="domain" description="NlpC/P60" evidence="7">
    <location>
        <begin position="163"/>
        <end position="287"/>
    </location>
</feature>
<dbReference type="SUPFAM" id="SSF54001">
    <property type="entry name" value="Cysteine proteinases"/>
    <property type="match status" value="1"/>
</dbReference>
<keyword evidence="2" id="KW-0645">Protease</keyword>
<keyword evidence="4" id="KW-0788">Thiol protease</keyword>
<evidence type="ECO:0000256" key="2">
    <source>
        <dbReference type="ARBA" id="ARBA00022670"/>
    </source>
</evidence>
<proteinExistence type="inferred from homology"/>
<sequence>MKKKLGVCAALVICASIAATAPAFAAKDEAIFVEALDQSSVSGAESGEVNGLVPEFHAEEAEASDSEGSERVESAVVGDMKPVKPVEVVEEKNESLSNTSAAVVRQGVSRKSETENAQKSDSSAGPNGKIRAKLSGNSSDPVTAQAKTSGGAGKSSTDWSKVSKLRKAIVSYAKSLEGSRYVFGGIDPKTGIDCSGLIMHVMREQAGLDLDHYSAAQATEGVAVSADQMRPGDIIAYDGQPRDGKINHIAIYIGDGKAIHARGKKEGVQITAWDYATPLAIRNVIGD</sequence>
<dbReference type="GeneID" id="86941827"/>
<organism evidence="8 9">
    <name type="scientific">Stomatobaculum longum</name>
    <dbReference type="NCBI Taxonomy" id="796942"/>
    <lineage>
        <taxon>Bacteria</taxon>
        <taxon>Bacillati</taxon>
        <taxon>Bacillota</taxon>
        <taxon>Clostridia</taxon>
        <taxon>Lachnospirales</taxon>
        <taxon>Lachnospiraceae</taxon>
        <taxon>Stomatobaculum</taxon>
    </lineage>
</organism>
<dbReference type="EMBL" id="AGEL01000007">
    <property type="protein sequence ID" value="EHO16727.1"/>
    <property type="molecule type" value="Genomic_DNA"/>
</dbReference>
<accession>A0AA36Y4Y1</accession>
<dbReference type="Pfam" id="PF00877">
    <property type="entry name" value="NLPC_P60"/>
    <property type="match status" value="1"/>
</dbReference>
<dbReference type="Proteomes" id="UP000018466">
    <property type="component" value="Unassembled WGS sequence"/>
</dbReference>
<protein>
    <recommendedName>
        <fullName evidence="7">NlpC/P60 domain-containing protein</fullName>
    </recommendedName>
</protein>
<comment type="caution">
    <text evidence="8">The sequence shown here is derived from an EMBL/GenBank/DDBJ whole genome shotgun (WGS) entry which is preliminary data.</text>
</comment>
<keyword evidence="3" id="KW-0378">Hydrolase</keyword>
<comment type="similarity">
    <text evidence="1">Belongs to the peptidase C40 family.</text>
</comment>
<dbReference type="PROSITE" id="PS51935">
    <property type="entry name" value="NLPC_P60"/>
    <property type="match status" value="1"/>
</dbReference>
<dbReference type="AlphaFoldDB" id="A0AA36Y4Y1"/>
<dbReference type="Gene3D" id="3.90.1720.10">
    <property type="entry name" value="endopeptidase domain like (from Nostoc punctiforme)"/>
    <property type="match status" value="1"/>
</dbReference>
<feature type="signal peptide" evidence="6">
    <location>
        <begin position="1"/>
        <end position="25"/>
    </location>
</feature>
<dbReference type="InterPro" id="IPR051202">
    <property type="entry name" value="Peptidase_C40"/>
</dbReference>
<dbReference type="GO" id="GO:0008234">
    <property type="term" value="F:cysteine-type peptidase activity"/>
    <property type="evidence" value="ECO:0007669"/>
    <property type="project" value="UniProtKB-KW"/>
</dbReference>
<keyword evidence="6" id="KW-0732">Signal</keyword>
<dbReference type="InterPro" id="IPR000064">
    <property type="entry name" value="NLP_P60_dom"/>
</dbReference>
<evidence type="ECO:0000256" key="3">
    <source>
        <dbReference type="ARBA" id="ARBA00022801"/>
    </source>
</evidence>
<evidence type="ECO:0000256" key="1">
    <source>
        <dbReference type="ARBA" id="ARBA00007074"/>
    </source>
</evidence>
<dbReference type="GO" id="GO:0006508">
    <property type="term" value="P:proteolysis"/>
    <property type="evidence" value="ECO:0007669"/>
    <property type="project" value="UniProtKB-KW"/>
</dbReference>
<dbReference type="PANTHER" id="PTHR47053:SF1">
    <property type="entry name" value="MUREIN DD-ENDOPEPTIDASE MEPH-RELATED"/>
    <property type="match status" value="1"/>
</dbReference>
<dbReference type="RefSeq" id="WP_009533258.1">
    <property type="nucleotide sequence ID" value="NZ_JH590863.1"/>
</dbReference>
<evidence type="ECO:0000256" key="6">
    <source>
        <dbReference type="SAM" id="SignalP"/>
    </source>
</evidence>
<feature type="region of interest" description="Disordered" evidence="5">
    <location>
        <begin position="88"/>
        <end position="158"/>
    </location>
</feature>
<feature type="region of interest" description="Disordered" evidence="5">
    <location>
        <begin position="59"/>
        <end position="78"/>
    </location>
</feature>
<dbReference type="PANTHER" id="PTHR47053">
    <property type="entry name" value="MUREIN DD-ENDOPEPTIDASE MEPH-RELATED"/>
    <property type="match status" value="1"/>
</dbReference>